<dbReference type="InterPro" id="IPR008927">
    <property type="entry name" value="6-PGluconate_DH-like_C_sf"/>
</dbReference>
<dbReference type="OrthoDB" id="9771883at2"/>
<dbReference type="InterPro" id="IPR041040">
    <property type="entry name" value="3HCDH_RFF"/>
</dbReference>
<dbReference type="NCBIfam" id="NF006124">
    <property type="entry name" value="PRK08268.1"/>
    <property type="match status" value="1"/>
</dbReference>
<dbReference type="NCBIfam" id="TIGR02279">
    <property type="entry name" value="PaaC-3OHAcCoADH"/>
    <property type="match status" value="1"/>
</dbReference>
<evidence type="ECO:0000313" key="5">
    <source>
        <dbReference type="EMBL" id="AWK85194.1"/>
    </source>
</evidence>
<feature type="domain" description="3-hydroxyacyl-CoA dehydrogenase C-terminal" evidence="2">
    <location>
        <begin position="417"/>
        <end position="496"/>
    </location>
</feature>
<dbReference type="SUPFAM" id="SSF48179">
    <property type="entry name" value="6-phosphogluconate dehydrogenase C-terminal domain-like"/>
    <property type="match status" value="2"/>
</dbReference>
<accession>A0A2S2CL25</accession>
<evidence type="ECO:0000313" key="6">
    <source>
        <dbReference type="Proteomes" id="UP000245629"/>
    </source>
</evidence>
<name>A0A2S2CL25_9PROT</name>
<feature type="domain" description="3-hydroxyacyl-CoA dehydrogenase C-terminal" evidence="2">
    <location>
        <begin position="190"/>
        <end position="286"/>
    </location>
</feature>
<dbReference type="FunFam" id="3.40.50.720:FF:000009">
    <property type="entry name" value="Fatty oxidation complex, alpha subunit"/>
    <property type="match status" value="1"/>
</dbReference>
<dbReference type="Pfam" id="PF18321">
    <property type="entry name" value="3HCDH_RFF"/>
    <property type="match status" value="1"/>
</dbReference>
<gene>
    <name evidence="5" type="primary">paaC</name>
    <name evidence="5" type="ORF">DEW08_02455</name>
</gene>
<dbReference type="Pfam" id="PF02737">
    <property type="entry name" value="3HCDH_N"/>
    <property type="match status" value="1"/>
</dbReference>
<dbReference type="AlphaFoldDB" id="A0A2S2CL25"/>
<dbReference type="InterPro" id="IPR006176">
    <property type="entry name" value="3-OHacyl-CoA_DH_NAD-bd"/>
</dbReference>
<dbReference type="InterPro" id="IPR011967">
    <property type="entry name" value="3-OHacyl-CoA_DH_PaaH"/>
</dbReference>
<proteinExistence type="predicted"/>
<reference evidence="6" key="1">
    <citation type="submission" date="2018-05" db="EMBL/GenBank/DDBJ databases">
        <title>Azospirillum thermophila sp. nov., a novel isolated from hot spring.</title>
        <authorList>
            <person name="Zhao Z."/>
        </authorList>
    </citation>
    <scope>NUCLEOTIDE SEQUENCE [LARGE SCALE GENOMIC DNA]</scope>
    <source>
        <strain evidence="6">CFH 70021</strain>
    </source>
</reference>
<dbReference type="InterPro" id="IPR006108">
    <property type="entry name" value="3HC_DH_C"/>
</dbReference>
<dbReference type="GO" id="GO:0008691">
    <property type="term" value="F:3-hydroxybutyryl-CoA dehydrogenase activity"/>
    <property type="evidence" value="ECO:0007669"/>
    <property type="project" value="InterPro"/>
</dbReference>
<organism evidence="5 6">
    <name type="scientific">Azospirillum thermophilum</name>
    <dbReference type="NCBI Taxonomy" id="2202148"/>
    <lineage>
        <taxon>Bacteria</taxon>
        <taxon>Pseudomonadati</taxon>
        <taxon>Pseudomonadota</taxon>
        <taxon>Alphaproteobacteria</taxon>
        <taxon>Rhodospirillales</taxon>
        <taxon>Azospirillaceae</taxon>
        <taxon>Azospirillum</taxon>
    </lineage>
</organism>
<dbReference type="Proteomes" id="UP000245629">
    <property type="component" value="Chromosome 1"/>
</dbReference>
<evidence type="ECO:0000259" key="2">
    <source>
        <dbReference type="Pfam" id="PF00725"/>
    </source>
</evidence>
<dbReference type="SUPFAM" id="SSF51735">
    <property type="entry name" value="NAD(P)-binding Rossmann-fold domains"/>
    <property type="match status" value="1"/>
</dbReference>
<dbReference type="GO" id="GO:0070403">
    <property type="term" value="F:NAD+ binding"/>
    <property type="evidence" value="ECO:0007669"/>
    <property type="project" value="InterPro"/>
</dbReference>
<evidence type="ECO:0000259" key="4">
    <source>
        <dbReference type="Pfam" id="PF18321"/>
    </source>
</evidence>
<dbReference type="PANTHER" id="PTHR48075:SF5">
    <property type="entry name" value="3-HYDROXYBUTYRYL-COA DEHYDROGENASE"/>
    <property type="match status" value="1"/>
</dbReference>
<dbReference type="GO" id="GO:0006631">
    <property type="term" value="P:fatty acid metabolic process"/>
    <property type="evidence" value="ECO:0007669"/>
    <property type="project" value="InterPro"/>
</dbReference>
<dbReference type="EMBL" id="CP029352">
    <property type="protein sequence ID" value="AWK85194.1"/>
    <property type="molecule type" value="Genomic_DNA"/>
</dbReference>
<dbReference type="PANTHER" id="PTHR48075">
    <property type="entry name" value="3-HYDROXYACYL-COA DEHYDROGENASE FAMILY PROTEIN"/>
    <property type="match status" value="1"/>
</dbReference>
<feature type="domain" description="3-hydroxyacyl-CoA dehydrogenase NAD binding" evidence="3">
    <location>
        <begin position="9"/>
        <end position="186"/>
    </location>
</feature>
<dbReference type="Pfam" id="PF00725">
    <property type="entry name" value="3HCDH"/>
    <property type="match status" value="2"/>
</dbReference>
<keyword evidence="1" id="KW-0560">Oxidoreductase</keyword>
<evidence type="ECO:0000256" key="1">
    <source>
        <dbReference type="ARBA" id="ARBA00023002"/>
    </source>
</evidence>
<sequence>MAALPSSLTVAVVGSGAMGQGIAQVAAQAGHPVLLLDAREGAAEAAVRSVAQALDGLVAKGKKTQAERDAVVVRLTPVASLSDLAPAGLVVEAIVEDLDAKRRLFTELETLVGPDAILATNTSSISVTAIAAPLKRPERLAGLHFFNPAPLMALVEVVSGLATGPAVLDTLVDTAAAWGKSPVRCRSTPGFIVNRVARPFYAEGLRLLQEQAAAPATIDAVMREAGGFRMGPFELMDLIGHDVNFAVTRSVHAAYFGDPRFQPSLIQQELVEAGRLGRKTGRGFYDHAADAARPAPAEAPAGPKPHRVVVGGDLGAASALPDLLRAAGIAVEETDGDGLLVVDGVTLALTDGRTATQRAAGDGRRPLVLFDLALDYAKASRVALAPADGTPAEAVATAAGLFQTLGKAVSVIDDAPGLIVMRTVAMLANEAADAVMQGVATAGDVDIAMTRGVNYPLGPLAWAGRIGIGAVLGVLDALARTYGEDRYRASALLRRKHSGGTGFHG</sequence>
<evidence type="ECO:0000259" key="3">
    <source>
        <dbReference type="Pfam" id="PF02737"/>
    </source>
</evidence>
<keyword evidence="6" id="KW-1185">Reference proteome</keyword>
<dbReference type="Gene3D" id="3.40.50.720">
    <property type="entry name" value="NAD(P)-binding Rossmann-like Domain"/>
    <property type="match status" value="1"/>
</dbReference>
<dbReference type="Gene3D" id="1.10.1040.50">
    <property type="match status" value="1"/>
</dbReference>
<dbReference type="RefSeq" id="WP_109324201.1">
    <property type="nucleotide sequence ID" value="NZ_CP029352.1"/>
</dbReference>
<protein>
    <submittedName>
        <fullName evidence="5">3-hydroxyacyl-CoA dehydrogenase PaaC</fullName>
    </submittedName>
</protein>
<dbReference type="GO" id="GO:0010124">
    <property type="term" value="P:phenylacetate catabolic process"/>
    <property type="evidence" value="ECO:0007669"/>
    <property type="project" value="InterPro"/>
</dbReference>
<dbReference type="KEGG" id="azz:DEW08_02455"/>
<feature type="domain" description="3-hydroxybutyryl-CoA dehydrogenase reduced Rossmann-fold" evidence="4">
    <location>
        <begin position="347"/>
        <end position="416"/>
    </location>
</feature>
<dbReference type="InterPro" id="IPR036291">
    <property type="entry name" value="NAD(P)-bd_dom_sf"/>
</dbReference>